<proteinExistence type="inferred from homology"/>
<evidence type="ECO:0000259" key="8">
    <source>
        <dbReference type="PROSITE" id="PS50928"/>
    </source>
</evidence>
<feature type="transmembrane region" description="Helical" evidence="7">
    <location>
        <begin position="25"/>
        <end position="45"/>
    </location>
</feature>
<evidence type="ECO:0000313" key="9">
    <source>
        <dbReference type="EMBL" id="SEB56344.1"/>
    </source>
</evidence>
<feature type="domain" description="ABC transmembrane type-1" evidence="8">
    <location>
        <begin position="84"/>
        <end position="334"/>
    </location>
</feature>
<dbReference type="SUPFAM" id="SSF161098">
    <property type="entry name" value="MetI-like"/>
    <property type="match status" value="1"/>
</dbReference>
<feature type="transmembrane region" description="Helical" evidence="7">
    <location>
        <begin position="87"/>
        <end position="109"/>
    </location>
</feature>
<evidence type="ECO:0000256" key="4">
    <source>
        <dbReference type="ARBA" id="ARBA00022692"/>
    </source>
</evidence>
<name>A0A1H4KCS6_9MICO</name>
<dbReference type="InterPro" id="IPR000515">
    <property type="entry name" value="MetI-like"/>
</dbReference>
<reference evidence="9 10" key="1">
    <citation type="submission" date="2016-10" db="EMBL/GenBank/DDBJ databases">
        <authorList>
            <person name="de Groot N.N."/>
        </authorList>
    </citation>
    <scope>NUCLEOTIDE SEQUENCE [LARGE SCALE GENOMIC DNA]</scope>
    <source>
        <strain evidence="9 10">DSM 21799</strain>
    </source>
</reference>
<dbReference type="PANTHER" id="PTHR30193:SF42">
    <property type="entry name" value="ABC TRANSPORTER PERMEASE PROTEIN"/>
    <property type="match status" value="1"/>
</dbReference>
<evidence type="ECO:0000256" key="7">
    <source>
        <dbReference type="RuleBase" id="RU363032"/>
    </source>
</evidence>
<dbReference type="Pfam" id="PF00528">
    <property type="entry name" value="BPD_transp_1"/>
    <property type="match status" value="1"/>
</dbReference>
<dbReference type="EMBL" id="FNRY01000001">
    <property type="protein sequence ID" value="SEB56344.1"/>
    <property type="molecule type" value="Genomic_DNA"/>
</dbReference>
<dbReference type="PANTHER" id="PTHR30193">
    <property type="entry name" value="ABC TRANSPORTER PERMEASE PROTEIN"/>
    <property type="match status" value="1"/>
</dbReference>
<dbReference type="Gene3D" id="1.10.3720.10">
    <property type="entry name" value="MetI-like"/>
    <property type="match status" value="1"/>
</dbReference>
<feature type="transmembrane region" description="Helical" evidence="7">
    <location>
        <begin position="121"/>
        <end position="141"/>
    </location>
</feature>
<dbReference type="InterPro" id="IPR035906">
    <property type="entry name" value="MetI-like_sf"/>
</dbReference>
<accession>A0A1H4KCS6</accession>
<dbReference type="GO" id="GO:0005886">
    <property type="term" value="C:plasma membrane"/>
    <property type="evidence" value="ECO:0007669"/>
    <property type="project" value="UniProtKB-SubCell"/>
</dbReference>
<comment type="similarity">
    <text evidence="7">Belongs to the binding-protein-dependent transport system permease family.</text>
</comment>
<keyword evidence="6 7" id="KW-0472">Membrane</keyword>
<organism evidence="9 10">
    <name type="scientific">Paramicrobacterium humi</name>
    <dbReference type="NCBI Taxonomy" id="640635"/>
    <lineage>
        <taxon>Bacteria</taxon>
        <taxon>Bacillati</taxon>
        <taxon>Actinomycetota</taxon>
        <taxon>Actinomycetes</taxon>
        <taxon>Micrococcales</taxon>
        <taxon>Microbacteriaceae</taxon>
        <taxon>Paramicrobacterium</taxon>
    </lineage>
</organism>
<evidence type="ECO:0000256" key="2">
    <source>
        <dbReference type="ARBA" id="ARBA00022448"/>
    </source>
</evidence>
<feature type="transmembrane region" description="Helical" evidence="7">
    <location>
        <begin position="314"/>
        <end position="333"/>
    </location>
</feature>
<dbReference type="CDD" id="cd06261">
    <property type="entry name" value="TM_PBP2"/>
    <property type="match status" value="1"/>
</dbReference>
<keyword evidence="3" id="KW-1003">Cell membrane</keyword>
<evidence type="ECO:0000256" key="3">
    <source>
        <dbReference type="ARBA" id="ARBA00022475"/>
    </source>
</evidence>
<protein>
    <submittedName>
        <fullName evidence="9">Carbohydrate ABC transporter membrane protein 1, CUT1 family</fullName>
    </submittedName>
</protein>
<evidence type="ECO:0000256" key="6">
    <source>
        <dbReference type="ARBA" id="ARBA00023136"/>
    </source>
</evidence>
<dbReference type="Proteomes" id="UP000199183">
    <property type="component" value="Unassembled WGS sequence"/>
</dbReference>
<keyword evidence="2 7" id="KW-0813">Transport</keyword>
<dbReference type="OrthoDB" id="34224at2"/>
<keyword evidence="4 7" id="KW-0812">Transmembrane</keyword>
<comment type="subcellular location">
    <subcellularLocation>
        <location evidence="1 7">Cell membrane</location>
        <topology evidence="1 7">Multi-pass membrane protein</topology>
    </subcellularLocation>
</comment>
<evidence type="ECO:0000256" key="5">
    <source>
        <dbReference type="ARBA" id="ARBA00022989"/>
    </source>
</evidence>
<sequence length="344" mass="37317">MSRTDVAPVQRARTRKRPLTSAPRWVILVPSLVVLAIFVYGFIGFTGVVSVSQWHGLAQDLAPTDNISKNYVDLFANTRFQSGMRNMVIFTVLFLAVTSLVGLGLALLVNQVVIAKGFFRTLFLFPYSLSFVVTGVAWRWVFNPEGGVNVLFNAIGVDDALRAVGIDDFGPRWLSDPQVFFAVNDAVAKIIPPFGAVQTQFGIPAALIPVVIAACWQFGGFAMAMYLAGLGSIPGEVIEASKVDGASAWQTLRHITLPFLKPITVSLLVILGFTALKIFDLVYVMSGTGPGFATDVPGIFIYQEMFRALNYNTAATAAIVLLVLIAIIVVPYLTRTYRKAGSDV</sequence>
<evidence type="ECO:0000313" key="10">
    <source>
        <dbReference type="Proteomes" id="UP000199183"/>
    </source>
</evidence>
<evidence type="ECO:0000256" key="1">
    <source>
        <dbReference type="ARBA" id="ARBA00004651"/>
    </source>
</evidence>
<keyword evidence="10" id="KW-1185">Reference proteome</keyword>
<dbReference type="AlphaFoldDB" id="A0A1H4KCS6"/>
<feature type="transmembrane region" description="Helical" evidence="7">
    <location>
        <begin position="259"/>
        <end position="279"/>
    </location>
</feature>
<keyword evidence="5 7" id="KW-1133">Transmembrane helix</keyword>
<gene>
    <name evidence="9" type="ORF">SAMN04489806_1116</name>
</gene>
<dbReference type="InterPro" id="IPR051393">
    <property type="entry name" value="ABC_transporter_permease"/>
</dbReference>
<dbReference type="GO" id="GO:0055085">
    <property type="term" value="P:transmembrane transport"/>
    <property type="evidence" value="ECO:0007669"/>
    <property type="project" value="InterPro"/>
</dbReference>
<feature type="transmembrane region" description="Helical" evidence="7">
    <location>
        <begin position="201"/>
        <end position="228"/>
    </location>
</feature>
<dbReference type="PROSITE" id="PS50928">
    <property type="entry name" value="ABC_TM1"/>
    <property type="match status" value="1"/>
</dbReference>
<dbReference type="STRING" id="640635.SAMN04489806_1116"/>